<dbReference type="EMBL" id="CM043022">
    <property type="protein sequence ID" value="KAI4456113.1"/>
    <property type="molecule type" value="Genomic_DNA"/>
</dbReference>
<name>A0ACB9SLW3_HOLOL</name>
<dbReference type="Proteomes" id="UP001056778">
    <property type="component" value="Chromosome 8"/>
</dbReference>
<gene>
    <name evidence="1" type="ORF">MML48_8g00016273</name>
</gene>
<organism evidence="1 2">
    <name type="scientific">Holotrichia oblita</name>
    <name type="common">Chafer beetle</name>
    <dbReference type="NCBI Taxonomy" id="644536"/>
    <lineage>
        <taxon>Eukaryota</taxon>
        <taxon>Metazoa</taxon>
        <taxon>Ecdysozoa</taxon>
        <taxon>Arthropoda</taxon>
        <taxon>Hexapoda</taxon>
        <taxon>Insecta</taxon>
        <taxon>Pterygota</taxon>
        <taxon>Neoptera</taxon>
        <taxon>Endopterygota</taxon>
        <taxon>Coleoptera</taxon>
        <taxon>Polyphaga</taxon>
        <taxon>Scarabaeiformia</taxon>
        <taxon>Scarabaeidae</taxon>
        <taxon>Melolonthinae</taxon>
        <taxon>Holotrichia</taxon>
    </lineage>
</organism>
<sequence>MKGSKKRKVEEKEREVYVKHKLEKRAEIMKKMLSIDDEIIPRRMKARKIVSDSEDSQDVNIAQHVEDAEELNNVTINLTECNENKNSDKNKKKICDKANVNHRKKESSKDKNKKRNSEKVEINNKEDSLNNSKSHTNSKKSNLDSFLGISSTTKSEKRKFVDDDEEEFMSDSNENINEENVIKIKMFSPKVFQKRKRVTTSDNEEKNMFESKCKLKYKTKTHENGKSRSNNNSNDINNQHTSKNILIQDKSDSEITSNQFPRRSLRYTNKSIPTYQVETDSDEFDNNKKEGANSRKNNLKLAPIFIQKKPKQKIDPLILEARKQFLMSGIPEALKKNMDKQQSCEEIEPNFFPEISHIQQKQEINEGMDYWNLPRIDIKTIDFKILLPDIQSLQEGALNNYSRTEDTASNPYPPEKINHLKSILLEIKKQNPDYPVFKSFRLLKQKADNVQNGDAEIQSTAAKKPRSRKPKRRKLETKIEEQSEKTHTTSAMWTEKYKANTYEDLIGNHSSTMELKKWLQRWIEFSENRSTILKQHNSSGSEFEGDNTSCDEMSAGNVVIIHGPHGSGKTMTIYALCNELGINVLELNASSKRTEDVDIVFEQDDGFLTALIQLLTTSKRPIILNATDISSPNLQKILSQNQVVKFSPLSPKVMTVWIQILCLIEGCYINKDSLTELLEWNKGDVRKTLLQLQFWVQSGGGNFKNIALNCIEETKTNIEESLLNDDSHLSVDDSHASDSITVPIYSGCVSTFMETSRISLGTIWWNLHNKSKIESKQNRNDIQLKDFYEYFNTFSVIDESRLNCNLIENDHLSVKYASFKLKDSIELSEVYSEYNCKHDFMEEWSQTLTTNCTKLYTKLGEQILDISLPNSEHQRWRKKQDNCKSKFMEIVPVSCNIDRRAFALDYYPTLRTISRSEEVRFANTQKRKKTDSSIISVL</sequence>
<keyword evidence="2" id="KW-1185">Reference proteome</keyword>
<comment type="caution">
    <text evidence="1">The sequence shown here is derived from an EMBL/GenBank/DDBJ whole genome shotgun (WGS) entry which is preliminary data.</text>
</comment>
<protein>
    <submittedName>
        <fullName evidence="1">Chromosome transmission fidelity factor 18</fullName>
    </submittedName>
</protein>
<proteinExistence type="predicted"/>
<accession>A0ACB9SLW3</accession>
<evidence type="ECO:0000313" key="2">
    <source>
        <dbReference type="Proteomes" id="UP001056778"/>
    </source>
</evidence>
<reference evidence="1" key="1">
    <citation type="submission" date="2022-04" db="EMBL/GenBank/DDBJ databases">
        <title>Chromosome-scale genome assembly of Holotrichia oblita Faldermann.</title>
        <authorList>
            <person name="Rongchong L."/>
        </authorList>
    </citation>
    <scope>NUCLEOTIDE SEQUENCE</scope>
    <source>
        <strain evidence="1">81SQS9</strain>
    </source>
</reference>
<evidence type="ECO:0000313" key="1">
    <source>
        <dbReference type="EMBL" id="KAI4456113.1"/>
    </source>
</evidence>